<evidence type="ECO:0008006" key="4">
    <source>
        <dbReference type="Google" id="ProtNLM"/>
    </source>
</evidence>
<gene>
    <name evidence="2" type="ORF">BC938DRAFT_476283</name>
</gene>
<comment type="caution">
    <text evidence="2">The sequence shown here is derived from an EMBL/GenBank/DDBJ whole genome shotgun (WGS) entry which is preliminary data.</text>
</comment>
<feature type="compositionally biased region" description="Basic and acidic residues" evidence="1">
    <location>
        <begin position="245"/>
        <end position="255"/>
    </location>
</feature>
<organism evidence="2 3">
    <name type="scientific">Jimgerdemannia flammicorona</name>
    <dbReference type="NCBI Taxonomy" id="994334"/>
    <lineage>
        <taxon>Eukaryota</taxon>
        <taxon>Fungi</taxon>
        <taxon>Fungi incertae sedis</taxon>
        <taxon>Mucoromycota</taxon>
        <taxon>Mucoromycotina</taxon>
        <taxon>Endogonomycetes</taxon>
        <taxon>Endogonales</taxon>
        <taxon>Endogonaceae</taxon>
        <taxon>Jimgerdemannia</taxon>
    </lineage>
</organism>
<dbReference type="Proteomes" id="UP000274822">
    <property type="component" value="Unassembled WGS sequence"/>
</dbReference>
<feature type="region of interest" description="Disordered" evidence="1">
    <location>
        <begin position="231"/>
        <end position="255"/>
    </location>
</feature>
<accession>A0A433PIJ7</accession>
<dbReference type="AlphaFoldDB" id="A0A433PIJ7"/>
<sequence length="255" mass="28300">MVKGTGLNGKEEHVLDLTVRIEGKKAYGEWSVKDVLHELLLGQHKSIDAIPELDIDNTFGIYNLDQQQESFLKEILRRIAKAFHYAVNSNEATARNYINPIMVEAVSAVQETHALVRLAVEEQSDGSKGYGRFDYVILCEELAVVVTEAKMVEVQNGIAQNIAQLHTAVEMYGIVTTGNEWRFLSWKIPTTNNSKPTVLLSTPYNCSFKDMGGVSEVLSAIIRILQSQAGDVAGQSAEEVESETDERGSQRARLE</sequence>
<protein>
    <recommendedName>
        <fullName evidence="4">Type I restriction enzyme R protein N-terminal domain-containing protein</fullName>
    </recommendedName>
</protein>
<dbReference type="EMBL" id="RBNJ01023158">
    <property type="protein sequence ID" value="RUS17382.1"/>
    <property type="molecule type" value="Genomic_DNA"/>
</dbReference>
<evidence type="ECO:0000256" key="1">
    <source>
        <dbReference type="SAM" id="MobiDB-lite"/>
    </source>
</evidence>
<reference evidence="2 3" key="1">
    <citation type="journal article" date="2018" name="New Phytol.">
        <title>Phylogenomics of Endogonaceae and evolution of mycorrhizas within Mucoromycota.</title>
        <authorList>
            <person name="Chang Y."/>
            <person name="Desiro A."/>
            <person name="Na H."/>
            <person name="Sandor L."/>
            <person name="Lipzen A."/>
            <person name="Clum A."/>
            <person name="Barry K."/>
            <person name="Grigoriev I.V."/>
            <person name="Martin F.M."/>
            <person name="Stajich J.E."/>
            <person name="Smith M.E."/>
            <person name="Bonito G."/>
            <person name="Spatafora J.W."/>
        </authorList>
    </citation>
    <scope>NUCLEOTIDE SEQUENCE [LARGE SCALE GENOMIC DNA]</scope>
    <source>
        <strain evidence="2 3">AD002</strain>
    </source>
</reference>
<name>A0A433PIJ7_9FUNG</name>
<keyword evidence="3" id="KW-1185">Reference proteome</keyword>
<proteinExistence type="predicted"/>
<evidence type="ECO:0000313" key="3">
    <source>
        <dbReference type="Proteomes" id="UP000274822"/>
    </source>
</evidence>
<evidence type="ECO:0000313" key="2">
    <source>
        <dbReference type="EMBL" id="RUS17382.1"/>
    </source>
</evidence>